<keyword evidence="3" id="KW-1185">Reference proteome</keyword>
<evidence type="ECO:0000313" key="3">
    <source>
        <dbReference type="Proteomes" id="UP000440578"/>
    </source>
</evidence>
<comment type="caution">
    <text evidence="2">The sequence shown here is derived from an EMBL/GenBank/DDBJ whole genome shotgun (WGS) entry which is preliminary data.</text>
</comment>
<evidence type="ECO:0000256" key="1">
    <source>
        <dbReference type="SAM" id="MobiDB-lite"/>
    </source>
</evidence>
<feature type="compositionally biased region" description="Low complexity" evidence="1">
    <location>
        <begin position="40"/>
        <end position="57"/>
    </location>
</feature>
<feature type="compositionally biased region" description="Basic and acidic residues" evidence="1">
    <location>
        <begin position="129"/>
        <end position="143"/>
    </location>
</feature>
<proteinExistence type="predicted"/>
<accession>A0A6A4WWR0</accession>
<sequence length="143" mass="15392">MRAMLPTSMYCRPPSSMTPSRILTPLWTRSKTSSAKRSDPSSLRSPTTSRCPRRSGSACRWSTPPRAATRPSWSSWPTSCTTCVTCAAPRPRAGTSSAWPSTSSGRRGWCVVCAALTGRWRSGSSGCSRSDRCPTADGLRSGE</sequence>
<reference evidence="2 3" key="1">
    <citation type="submission" date="2019-07" db="EMBL/GenBank/DDBJ databases">
        <title>Draft genome assembly of a fouling barnacle, Amphibalanus amphitrite (Darwin, 1854): The first reference genome for Thecostraca.</title>
        <authorList>
            <person name="Kim W."/>
        </authorList>
    </citation>
    <scope>NUCLEOTIDE SEQUENCE [LARGE SCALE GENOMIC DNA]</scope>
    <source>
        <strain evidence="2">SNU_AA5</strain>
        <tissue evidence="2">Soma without cirri and trophi</tissue>
    </source>
</reference>
<dbReference type="EMBL" id="VIIS01000626">
    <property type="protein sequence ID" value="KAF0306848.1"/>
    <property type="molecule type" value="Genomic_DNA"/>
</dbReference>
<protein>
    <submittedName>
        <fullName evidence="2">Uncharacterized protein</fullName>
    </submittedName>
</protein>
<dbReference type="AlphaFoldDB" id="A0A6A4WWR0"/>
<gene>
    <name evidence="2" type="ORF">FJT64_021745</name>
</gene>
<evidence type="ECO:0000313" key="2">
    <source>
        <dbReference type="EMBL" id="KAF0306848.1"/>
    </source>
</evidence>
<feature type="region of interest" description="Disordered" evidence="1">
    <location>
        <begin position="27"/>
        <end position="78"/>
    </location>
</feature>
<name>A0A6A4WWR0_AMPAM</name>
<organism evidence="2 3">
    <name type="scientific">Amphibalanus amphitrite</name>
    <name type="common">Striped barnacle</name>
    <name type="synonym">Balanus amphitrite</name>
    <dbReference type="NCBI Taxonomy" id="1232801"/>
    <lineage>
        <taxon>Eukaryota</taxon>
        <taxon>Metazoa</taxon>
        <taxon>Ecdysozoa</taxon>
        <taxon>Arthropoda</taxon>
        <taxon>Crustacea</taxon>
        <taxon>Multicrustacea</taxon>
        <taxon>Cirripedia</taxon>
        <taxon>Thoracica</taxon>
        <taxon>Thoracicalcarea</taxon>
        <taxon>Balanomorpha</taxon>
        <taxon>Balanoidea</taxon>
        <taxon>Balanidae</taxon>
        <taxon>Amphibalaninae</taxon>
        <taxon>Amphibalanus</taxon>
    </lineage>
</organism>
<dbReference type="Proteomes" id="UP000440578">
    <property type="component" value="Unassembled WGS sequence"/>
</dbReference>
<feature type="region of interest" description="Disordered" evidence="1">
    <location>
        <begin position="121"/>
        <end position="143"/>
    </location>
</feature>